<gene>
    <name evidence="14" type="ORF">BBRV_LOCUS72483</name>
</gene>
<keyword evidence="7" id="KW-0677">Repeat</keyword>
<keyword evidence="6 12" id="KW-0732">Signal</keyword>
<evidence type="ECO:0000256" key="9">
    <source>
        <dbReference type="ARBA" id="ARBA00023136"/>
    </source>
</evidence>
<dbReference type="EMBL" id="CADCXW020000026">
    <property type="protein sequence ID" value="CAD1560397.1"/>
    <property type="molecule type" value="Genomic_DNA"/>
</dbReference>
<dbReference type="GO" id="GO:0007165">
    <property type="term" value="P:signal transduction"/>
    <property type="evidence" value="ECO:0007669"/>
    <property type="project" value="InterPro"/>
</dbReference>
<dbReference type="SUPFAM" id="SSF52200">
    <property type="entry name" value="Toll/Interleukin receptor TIR domain"/>
    <property type="match status" value="1"/>
</dbReference>
<evidence type="ECO:0000259" key="13">
    <source>
        <dbReference type="PROSITE" id="PS50104"/>
    </source>
</evidence>
<feature type="compositionally biased region" description="Basic and acidic residues" evidence="10">
    <location>
        <begin position="1186"/>
        <end position="1199"/>
    </location>
</feature>
<dbReference type="PROSITE" id="PS51450">
    <property type="entry name" value="LRR"/>
    <property type="match status" value="7"/>
</dbReference>
<keyword evidence="4" id="KW-0433">Leucine-rich repeat</keyword>
<evidence type="ECO:0000256" key="7">
    <source>
        <dbReference type="ARBA" id="ARBA00022737"/>
    </source>
</evidence>
<dbReference type="GO" id="GO:0005886">
    <property type="term" value="C:plasma membrane"/>
    <property type="evidence" value="ECO:0007669"/>
    <property type="project" value="UniProtKB-SubCell"/>
</dbReference>
<feature type="region of interest" description="Disordered" evidence="10">
    <location>
        <begin position="1186"/>
        <end position="1217"/>
    </location>
</feature>
<dbReference type="Gene3D" id="3.80.10.10">
    <property type="entry name" value="Ribonuclease Inhibitor"/>
    <property type="match status" value="6"/>
</dbReference>
<sequence>MELGSLFWLMVVVMMLLISNTFSRSITSLEAPRGCEWKKETDSDKHTLVCKVRTIVNAAKVMRNLSSIQADTVRSLVLECNDVLFFESQLEEPRDFLKGLRHLQELKIEQCKIRYLPAGGFTSAGKNLRSLSIRTQNNDWSGMSLEINRDALRGLEGLRSLDLGDNNIWSLPTELLCTVPDIISLNLTRNKLQDAGALGFSQHLSMCAPTKLETLDLSDNDLDKLPDRGFNVLSKLKNLMLQDNEIRHISDHALAGLSELMRLNISSNRLVALPPELFVDTRELRELILSNNSLTVLAPGLLDNLVKLQSLDLSSNELTSHWVKRDTFSRLGRLLILDLSSNDLTKIDAGVFKGLYSLQILKLEHNKIETLTDGCFSMLRNLHSLTLSHNRISRLEPSQAVGLGSLVQLFLDANRLHNVHRHAFINATNIEDFSLSGNSLSEIPEAIRQLSHLKTLDLGNNKIQKINRESFVGLNELYGLRLVDNKLENVTRDAFSNLPGLQVLNLASNSIRHVEQSAFSNNPVLRAIRLDGNQLTEIRGAFTSLSSLVWLNVSDNKLLWFDYSHLPASLEWLDMHNNQISELGNYYMVHANLRIKMLDASYNHISEISESSIPDGIETLFLNNNRITNVSPGTFLRKTSMEKVVLFANEIKHIDIAALAIQEVPAERNMPEFYIGNNPILCDCSMEWLPKINELSRLRQHPRVMDLDSVVCEMVHIRATPKRPLLSLKPKDFLCRYETHCFALCHCCDFDACDCEMTCPDNCSCYHDHSWSSNVVDCSNGGYKNVPERIPMDATEIYLDGNDLGDLGSHVFIGKRRLQVLYLNNSAISAIHNRTFNGAPALRILHLEGNELRELRGFEFDQLEELSELYLDHNAIAKVGNTTFNRMKSLEVLRLDSNRIVDFRPWEALAGAGAGARVALEGNAWNCDCSNTAKLRAWLSQHNGDPEKMYCRDGTETLGQALHRCNGDPSTEAVSRGIHETTTLTTGPGNFVPLLAGALVVVIVICLVVAIAFAFRQDVRLWAHSKYGLRLGLEVASSPPDDERERLYDGYIIYNESDQDFVAGSLSAELEQSGLSLCLHYRDLPPARYQETLPPAAAAARRIVLVFSPVFFANEWQHPEFRGALRCVLDTIRPSVRRRRLVILLAADAPRNTQDTELQLLLQTCQLITWSDKRFWEKLKFAMPDPADKRRDGSKKINADRCPTTGNTSASGPSSRVRLPARYTAAPSAPADLWPKQNTILVAPVHHAPTPTPTQSTYVSSASSRTEDEDSGPEHQHLHASGYSALHTVNGRPASLSSRSSHLYSTIPEPPLTTLHGQHPSLPRTYFV</sequence>
<dbReference type="SMART" id="SM00013">
    <property type="entry name" value="LRRNT"/>
    <property type="match status" value="1"/>
</dbReference>
<comment type="subcellular location">
    <subcellularLocation>
        <location evidence="1">Cell membrane</location>
    </subcellularLocation>
</comment>
<dbReference type="InterPro" id="IPR001611">
    <property type="entry name" value="Leu-rich_rpt"/>
</dbReference>
<feature type="domain" description="TIR" evidence="13">
    <location>
        <begin position="1046"/>
        <end position="1183"/>
    </location>
</feature>
<dbReference type="PANTHER" id="PTHR24366">
    <property type="entry name" value="IG(IMMUNOGLOBULIN) AND LRR(LEUCINE RICH REPEAT) DOMAINS"/>
    <property type="match status" value="1"/>
</dbReference>
<evidence type="ECO:0000256" key="4">
    <source>
        <dbReference type="ARBA" id="ARBA00022614"/>
    </source>
</evidence>
<dbReference type="InterPro" id="IPR003591">
    <property type="entry name" value="Leu-rich_rpt_typical-subtyp"/>
</dbReference>
<dbReference type="SMART" id="SM00364">
    <property type="entry name" value="LRR_BAC"/>
    <property type="match status" value="8"/>
</dbReference>
<keyword evidence="5 11" id="KW-0812">Transmembrane</keyword>
<dbReference type="SMART" id="SM00365">
    <property type="entry name" value="LRR_SD22"/>
    <property type="match status" value="8"/>
</dbReference>
<dbReference type="InterPro" id="IPR032675">
    <property type="entry name" value="LRR_dom_sf"/>
</dbReference>
<evidence type="ECO:0000256" key="10">
    <source>
        <dbReference type="SAM" id="MobiDB-lite"/>
    </source>
</evidence>
<dbReference type="SUPFAM" id="SSF52058">
    <property type="entry name" value="L domain-like"/>
    <property type="match status" value="4"/>
</dbReference>
<evidence type="ECO:0000313" key="14">
    <source>
        <dbReference type="EMBL" id="CAD1560397.1"/>
    </source>
</evidence>
<keyword evidence="9 11" id="KW-0472">Membrane</keyword>
<dbReference type="SMART" id="SM00369">
    <property type="entry name" value="LRR_TYP"/>
    <property type="match status" value="21"/>
</dbReference>
<feature type="compositionally biased region" description="Polar residues" evidence="10">
    <location>
        <begin position="1204"/>
        <end position="1214"/>
    </location>
</feature>
<feature type="region of interest" description="Disordered" evidence="10">
    <location>
        <begin position="1309"/>
        <end position="1328"/>
    </location>
</feature>
<protein>
    <recommendedName>
        <fullName evidence="13">TIR domain-containing protein</fullName>
    </recommendedName>
</protein>
<dbReference type="InterPro" id="IPR000157">
    <property type="entry name" value="TIR_dom"/>
</dbReference>
<evidence type="ECO:0000256" key="3">
    <source>
        <dbReference type="ARBA" id="ARBA00022475"/>
    </source>
</evidence>
<dbReference type="Pfam" id="PF13676">
    <property type="entry name" value="TIR_2"/>
    <property type="match status" value="1"/>
</dbReference>
<feature type="signal peptide" evidence="12">
    <location>
        <begin position="1"/>
        <end position="23"/>
    </location>
</feature>
<dbReference type="Pfam" id="PF13855">
    <property type="entry name" value="LRR_8"/>
    <property type="match status" value="6"/>
</dbReference>
<feature type="region of interest" description="Disordered" evidence="10">
    <location>
        <begin position="1246"/>
        <end position="1277"/>
    </location>
</feature>
<feature type="transmembrane region" description="Helical" evidence="11">
    <location>
        <begin position="991"/>
        <end position="1015"/>
    </location>
</feature>
<dbReference type="PROSITE" id="PS50104">
    <property type="entry name" value="TIR"/>
    <property type="match status" value="1"/>
</dbReference>
<dbReference type="InterPro" id="IPR035897">
    <property type="entry name" value="Toll_tir_struct_dom_sf"/>
</dbReference>
<keyword evidence="8 11" id="KW-1133">Transmembrane helix</keyword>
<dbReference type="SMART" id="SM00255">
    <property type="entry name" value="TIR"/>
    <property type="match status" value="1"/>
</dbReference>
<evidence type="ECO:0000256" key="2">
    <source>
        <dbReference type="ARBA" id="ARBA00009634"/>
    </source>
</evidence>
<feature type="compositionally biased region" description="Polar residues" evidence="10">
    <location>
        <begin position="1255"/>
        <end position="1264"/>
    </location>
</feature>
<dbReference type="Gene3D" id="3.40.50.10140">
    <property type="entry name" value="Toll/interleukin-1 receptor homology (TIR) domain"/>
    <property type="match status" value="1"/>
</dbReference>
<evidence type="ECO:0000256" key="8">
    <source>
        <dbReference type="ARBA" id="ARBA00022989"/>
    </source>
</evidence>
<evidence type="ECO:0000256" key="1">
    <source>
        <dbReference type="ARBA" id="ARBA00004236"/>
    </source>
</evidence>
<evidence type="ECO:0000256" key="11">
    <source>
        <dbReference type="SAM" id="Phobius"/>
    </source>
</evidence>
<dbReference type="InterPro" id="IPR000372">
    <property type="entry name" value="LRRNT"/>
</dbReference>
<comment type="similarity">
    <text evidence="2">Belongs to the Toll-like receptor family.</text>
</comment>
<organism evidence="14">
    <name type="scientific">Bracon brevicornis</name>
    <dbReference type="NCBI Taxonomy" id="1563983"/>
    <lineage>
        <taxon>Eukaryota</taxon>
        <taxon>Metazoa</taxon>
        <taxon>Ecdysozoa</taxon>
        <taxon>Arthropoda</taxon>
        <taxon>Hexapoda</taxon>
        <taxon>Insecta</taxon>
        <taxon>Pterygota</taxon>
        <taxon>Neoptera</taxon>
        <taxon>Endopterygota</taxon>
        <taxon>Hymenoptera</taxon>
        <taxon>Apocrita</taxon>
        <taxon>Ichneumonoidea</taxon>
        <taxon>Braconidae</taxon>
        <taxon>Braconinae</taxon>
        <taxon>Bracon</taxon>
    </lineage>
</organism>
<evidence type="ECO:0000256" key="12">
    <source>
        <dbReference type="SAM" id="SignalP"/>
    </source>
</evidence>
<feature type="chain" id="PRO_5028063836" description="TIR domain-containing protein" evidence="12">
    <location>
        <begin position="24"/>
        <end position="1328"/>
    </location>
</feature>
<dbReference type="FunFam" id="3.80.10.10:FF:001438">
    <property type="entry name" value="Uncharacterized protein"/>
    <property type="match status" value="1"/>
</dbReference>
<dbReference type="PANTHER" id="PTHR24366:SF170">
    <property type="entry name" value="RE50361P"/>
    <property type="match status" value="1"/>
</dbReference>
<evidence type="ECO:0000256" key="5">
    <source>
        <dbReference type="ARBA" id="ARBA00022692"/>
    </source>
</evidence>
<reference evidence="14" key="1">
    <citation type="submission" date="2020-07" db="EMBL/GenBank/DDBJ databases">
        <authorList>
            <person name="Ferguson B K."/>
        </authorList>
    </citation>
    <scope>NUCLEOTIDE SEQUENCE</scope>
    <source>
        <strain evidence="14">L06</strain>
    </source>
</reference>
<proteinExistence type="inferred from homology"/>
<dbReference type="FunFam" id="3.80.10.10:FF:001164">
    <property type="entry name" value="GH01279p"/>
    <property type="match status" value="2"/>
</dbReference>
<evidence type="ECO:0000256" key="6">
    <source>
        <dbReference type="ARBA" id="ARBA00022729"/>
    </source>
</evidence>
<accession>A0A6V7KD25</accession>
<name>A0A6V7KD25_9HYME</name>
<keyword evidence="3" id="KW-1003">Cell membrane</keyword>